<name>A0A3L6DWB5_MAIZE</name>
<gene>
    <name evidence="1" type="ORF">Zm00014a_012273</name>
</gene>
<evidence type="ECO:0000313" key="1">
    <source>
        <dbReference type="EMBL" id="PWZ12117.1"/>
    </source>
</evidence>
<sequence length="24" mass="2896">CEGFQSHYKAEGKINSNLYYFLRQ</sequence>
<accession>A0A3L6DWB5</accession>
<comment type="caution">
    <text evidence="1">The sequence shown here is derived from an EMBL/GenBank/DDBJ whole genome shotgun (WGS) entry which is preliminary data.</text>
</comment>
<reference evidence="1" key="1">
    <citation type="journal article" date="2018" name="Nat. Genet.">
        <title>Extensive intraspecific gene order and gene structural variations between Mo17 and other maize genomes.</title>
        <authorList>
            <person name="Sun S."/>
            <person name="Zhou Y."/>
            <person name="Chen J."/>
            <person name="Shi J."/>
            <person name="Zhao H."/>
            <person name="Zhao H."/>
            <person name="Song W."/>
            <person name="Zhang M."/>
            <person name="Cui Y."/>
            <person name="Dong X."/>
            <person name="Liu H."/>
            <person name="Ma X."/>
            <person name="Jiao Y."/>
            <person name="Wang B."/>
            <person name="Wei X."/>
            <person name="Stein J.C."/>
            <person name="Glaubitz J.C."/>
            <person name="Lu F."/>
            <person name="Yu G."/>
            <person name="Liang C."/>
            <person name="Fengler K."/>
            <person name="Li B."/>
            <person name="Rafalski A."/>
            <person name="Schnable P.S."/>
            <person name="Ware D.H."/>
            <person name="Buckler E.S."/>
            <person name="Lai J."/>
        </authorList>
    </citation>
    <scope>NUCLEOTIDE SEQUENCE [LARGE SCALE GENOMIC DNA]</scope>
    <source>
        <tissue evidence="1">Seedling</tissue>
    </source>
</reference>
<protein>
    <submittedName>
        <fullName evidence="1">Uncharacterized protein</fullName>
    </submittedName>
</protein>
<organism evidence="1">
    <name type="scientific">Zea mays</name>
    <name type="common">Maize</name>
    <dbReference type="NCBI Taxonomy" id="4577"/>
    <lineage>
        <taxon>Eukaryota</taxon>
        <taxon>Viridiplantae</taxon>
        <taxon>Streptophyta</taxon>
        <taxon>Embryophyta</taxon>
        <taxon>Tracheophyta</taxon>
        <taxon>Spermatophyta</taxon>
        <taxon>Magnoliopsida</taxon>
        <taxon>Liliopsida</taxon>
        <taxon>Poales</taxon>
        <taxon>Poaceae</taxon>
        <taxon>PACMAD clade</taxon>
        <taxon>Panicoideae</taxon>
        <taxon>Andropogonodae</taxon>
        <taxon>Andropogoneae</taxon>
        <taxon>Tripsacinae</taxon>
        <taxon>Zea</taxon>
    </lineage>
</organism>
<proteinExistence type="predicted"/>
<dbReference type="Proteomes" id="UP000251960">
    <property type="component" value="Chromosome 8"/>
</dbReference>
<dbReference type="AlphaFoldDB" id="A0A3L6DWB5"/>
<feature type="non-terminal residue" evidence="1">
    <location>
        <position position="1"/>
    </location>
</feature>
<dbReference type="EMBL" id="NCVQ01000009">
    <property type="protein sequence ID" value="PWZ12117.1"/>
    <property type="molecule type" value="Genomic_DNA"/>
</dbReference>